<dbReference type="EMBL" id="NNAY01004920">
    <property type="protein sequence ID" value="OXU17242.1"/>
    <property type="molecule type" value="Genomic_DNA"/>
</dbReference>
<dbReference type="PANTHER" id="PTHR33053">
    <property type="entry name" value="PROTEIN, PUTATIVE-RELATED"/>
    <property type="match status" value="1"/>
</dbReference>
<evidence type="ECO:0000313" key="1">
    <source>
        <dbReference type="EMBL" id="OXU17242.1"/>
    </source>
</evidence>
<comment type="caution">
    <text evidence="1">The sequence shown here is derived from an EMBL/GenBank/DDBJ whole genome shotgun (WGS) entry which is preliminary data.</text>
</comment>
<sequence>MLRRKKFSELGNRQKKRRIAYISNNLDKADSSSSNQNLLLEEDNKELNIQETLEILGNDSVDQDEISANSRANNLASNKDDYFSCTIASTSPDSVFCSSPFLSLASWVCQYTSWVCQYSIPHNAINDLLKRLKTWPKNSLDSLPSDVRTLLNTHRKTTITTVGIGQYMHFGLEKGLIHQLQFCLYEFPIIYIDIHVDGIPLWKSRNLELIPISGRIVDPRYPEPFLIGAYYGQEKAPNTDDFLSKFVIEYNALNTEGFDYYDKHYLVEIRAVIADTVARNWIMCHAKHNSKNACQKCTQIGTKKGGRMLMLDLNAPLKNDFNFRELGGDQFKNIVSPLEGIGIGMVSQIPLDAMHLLYMGIMKKLMGIWVNEYDRKKNSRKKSNRKKNSRKNQVIPPKIKKFETYRFLEPKPASYRIPHGFRNPYSKIKFDNFQISDKNFNNCCYLSNGEVVLVQYISYQKETPVILSRSFLESSSIPDYPCDSELLFLI</sequence>
<reference evidence="1 2" key="1">
    <citation type="journal article" date="2017" name="Curr. Biol.">
        <title>The Evolution of Venom by Co-option of Single-Copy Genes.</title>
        <authorList>
            <person name="Martinson E.O."/>
            <person name="Mrinalini"/>
            <person name="Kelkar Y.D."/>
            <person name="Chang C.H."/>
            <person name="Werren J.H."/>
        </authorList>
    </citation>
    <scope>NUCLEOTIDE SEQUENCE [LARGE SCALE GENOMIC DNA]</scope>
    <source>
        <strain evidence="1 2">Alberta</strain>
        <tissue evidence="1">Whole body</tissue>
    </source>
</reference>
<dbReference type="OrthoDB" id="10028922at2759"/>
<dbReference type="Proteomes" id="UP000215335">
    <property type="component" value="Unassembled WGS sequence"/>
</dbReference>
<gene>
    <name evidence="1" type="ORF">TSAR_007541</name>
</gene>
<name>A0A232EG02_9HYME</name>
<evidence type="ECO:0000313" key="2">
    <source>
        <dbReference type="Proteomes" id="UP000215335"/>
    </source>
</evidence>
<accession>A0A232EG02</accession>
<dbReference type="AlphaFoldDB" id="A0A232EG02"/>
<keyword evidence="2" id="KW-1185">Reference proteome</keyword>
<proteinExistence type="predicted"/>
<dbReference type="STRING" id="543379.A0A232EG02"/>
<organism evidence="1 2">
    <name type="scientific">Trichomalopsis sarcophagae</name>
    <dbReference type="NCBI Taxonomy" id="543379"/>
    <lineage>
        <taxon>Eukaryota</taxon>
        <taxon>Metazoa</taxon>
        <taxon>Ecdysozoa</taxon>
        <taxon>Arthropoda</taxon>
        <taxon>Hexapoda</taxon>
        <taxon>Insecta</taxon>
        <taxon>Pterygota</taxon>
        <taxon>Neoptera</taxon>
        <taxon>Endopterygota</taxon>
        <taxon>Hymenoptera</taxon>
        <taxon>Apocrita</taxon>
        <taxon>Proctotrupomorpha</taxon>
        <taxon>Chalcidoidea</taxon>
        <taxon>Pteromalidae</taxon>
        <taxon>Pteromalinae</taxon>
        <taxon>Trichomalopsis</taxon>
    </lineage>
</organism>
<dbReference type="PANTHER" id="PTHR33053:SF9">
    <property type="entry name" value="AGAP000105-PA"/>
    <property type="match status" value="1"/>
</dbReference>
<protein>
    <submittedName>
        <fullName evidence="1">Uncharacterized protein</fullName>
    </submittedName>
</protein>